<dbReference type="PANTHER" id="PTHR11079:SF156">
    <property type="entry name" value="INACTIVE TRNA-SPECIFIC ADENOSINE DEAMINASE-LIKE PROTEIN 3-RELATED"/>
    <property type="match status" value="1"/>
</dbReference>
<evidence type="ECO:0000313" key="5">
    <source>
        <dbReference type="Proteomes" id="UP000515123"/>
    </source>
</evidence>
<feature type="domain" description="CMP/dCMP-type deaminase" evidence="4">
    <location>
        <begin position="268"/>
        <end position="408"/>
    </location>
</feature>
<reference evidence="6 7" key="2">
    <citation type="submission" date="2025-04" db="UniProtKB">
        <authorList>
            <consortium name="RefSeq"/>
        </authorList>
    </citation>
    <scope>IDENTIFICATION</scope>
    <source>
        <tissue evidence="6 7">Leaf</tissue>
    </source>
</reference>
<dbReference type="Pfam" id="PF00383">
    <property type="entry name" value="dCMP_cyt_deam_1"/>
    <property type="match status" value="1"/>
</dbReference>
<comment type="similarity">
    <text evidence="2">Belongs to the cytidine and deoxycytidylate deaminase family. ADAT3 subfamily.</text>
</comment>
<feature type="region of interest" description="Disordered" evidence="3">
    <location>
        <begin position="303"/>
        <end position="324"/>
    </location>
</feature>
<dbReference type="GO" id="GO:0052717">
    <property type="term" value="F:tRNA-specific adenosine-34 deaminase activity"/>
    <property type="evidence" value="ECO:0007669"/>
    <property type="project" value="TreeGrafter"/>
</dbReference>
<sequence>MSWEILHIPGKPPSSLEHSTVNVVAATIEPKLANTLVRQLNQICLLEDLRHVKRVRRINSEGKVELSVILCISRENENVLEVIPSEVLEVVNTYQLRPFIAKVAKYAAMSKEEWEEQCKLWPTSYHPPNNLDGVSGFSVEESQSICNYMKIAIQLTRLSNPGDKVVNAAVIVDSLSSEIIAKATDQTGVPPTSLLKICSNHLTVAGEAHSACSMAEENGLAKQEVLCPPRNWLSHCTHSLKGVACLNPRGWIEQRPYDQKLVNYGSNFSWHPLRHATLVAIENAAARDRKLFPNLGSLVSNRDLNGGLENDSNNGPAKRLKTDKLEDRDRLGEEACSSDSSSEAMRPYLCTGFDIYLVWEPCTMCAMALVHQRIRRVFYAFPNTNGGALASVHRLHGERSLNHHYSVFRILIPENALHELCFNEPCNNSSPQQQM</sequence>
<dbReference type="GO" id="GO:0005634">
    <property type="term" value="C:nucleus"/>
    <property type="evidence" value="ECO:0007669"/>
    <property type="project" value="TreeGrafter"/>
</dbReference>
<dbReference type="RefSeq" id="XP_020102716.1">
    <property type="nucleotide sequence ID" value="XM_020247127.1"/>
</dbReference>
<reference evidence="5" key="1">
    <citation type="journal article" date="2015" name="Nat. Genet.">
        <title>The pineapple genome and the evolution of CAM photosynthesis.</title>
        <authorList>
            <person name="Ming R."/>
            <person name="VanBuren R."/>
            <person name="Wai C.M."/>
            <person name="Tang H."/>
            <person name="Schatz M.C."/>
            <person name="Bowers J.E."/>
            <person name="Lyons E."/>
            <person name="Wang M.L."/>
            <person name="Chen J."/>
            <person name="Biggers E."/>
            <person name="Zhang J."/>
            <person name="Huang L."/>
            <person name="Zhang L."/>
            <person name="Miao W."/>
            <person name="Zhang J."/>
            <person name="Ye Z."/>
            <person name="Miao C."/>
            <person name="Lin Z."/>
            <person name="Wang H."/>
            <person name="Zhou H."/>
            <person name="Yim W.C."/>
            <person name="Priest H.D."/>
            <person name="Zheng C."/>
            <person name="Woodhouse M."/>
            <person name="Edger P.P."/>
            <person name="Guyot R."/>
            <person name="Guo H.B."/>
            <person name="Guo H."/>
            <person name="Zheng G."/>
            <person name="Singh R."/>
            <person name="Sharma A."/>
            <person name="Min X."/>
            <person name="Zheng Y."/>
            <person name="Lee H."/>
            <person name="Gurtowski J."/>
            <person name="Sedlazeck F.J."/>
            <person name="Harkess A."/>
            <person name="McKain M.R."/>
            <person name="Liao Z."/>
            <person name="Fang J."/>
            <person name="Liu J."/>
            <person name="Zhang X."/>
            <person name="Zhang Q."/>
            <person name="Hu W."/>
            <person name="Qin Y."/>
            <person name="Wang K."/>
            <person name="Chen L.Y."/>
            <person name="Shirley N."/>
            <person name="Lin Y.R."/>
            <person name="Liu L.Y."/>
            <person name="Hernandez A.G."/>
            <person name="Wright C.L."/>
            <person name="Bulone V."/>
            <person name="Tuskan G.A."/>
            <person name="Heath K."/>
            <person name="Zee F."/>
            <person name="Moore P.H."/>
            <person name="Sunkar R."/>
            <person name="Leebens-Mack J.H."/>
            <person name="Mockler T."/>
            <person name="Bennetzen J.L."/>
            <person name="Freeling M."/>
            <person name="Sankoff D."/>
            <person name="Paterson A.H."/>
            <person name="Zhu X."/>
            <person name="Yang X."/>
            <person name="Smith J.A."/>
            <person name="Cushman J.C."/>
            <person name="Paull R.E."/>
            <person name="Yu Q."/>
        </authorList>
    </citation>
    <scope>NUCLEOTIDE SEQUENCE [LARGE SCALE GENOMIC DNA]</scope>
    <source>
        <strain evidence="5">cv. F153</strain>
    </source>
</reference>
<keyword evidence="1" id="KW-0819">tRNA processing</keyword>
<evidence type="ECO:0000259" key="4">
    <source>
        <dbReference type="PROSITE" id="PS51747"/>
    </source>
</evidence>
<dbReference type="AlphaFoldDB" id="A0A6P5G287"/>
<evidence type="ECO:0000256" key="1">
    <source>
        <dbReference type="ARBA" id="ARBA00022694"/>
    </source>
</evidence>
<evidence type="ECO:0000313" key="6">
    <source>
        <dbReference type="RefSeq" id="XP_020102716.1"/>
    </source>
</evidence>
<dbReference type="GeneID" id="109720204"/>
<dbReference type="Proteomes" id="UP000515123">
    <property type="component" value="Linkage group 14"/>
</dbReference>
<gene>
    <name evidence="6 7" type="primary">LOC109720204</name>
</gene>
<protein>
    <submittedName>
        <fullName evidence="6 7">Probable inactive tRNA-specific adenosine deaminase-like protein 3 isoform X1</fullName>
    </submittedName>
</protein>
<accession>A0A6P5G287</accession>
<organism evidence="6">
    <name type="scientific">Ananas comosus</name>
    <name type="common">Pineapple</name>
    <name type="synonym">Ananas ananas</name>
    <dbReference type="NCBI Taxonomy" id="4615"/>
    <lineage>
        <taxon>Eukaryota</taxon>
        <taxon>Viridiplantae</taxon>
        <taxon>Streptophyta</taxon>
        <taxon>Embryophyta</taxon>
        <taxon>Tracheophyta</taxon>
        <taxon>Spermatophyta</taxon>
        <taxon>Magnoliopsida</taxon>
        <taxon>Liliopsida</taxon>
        <taxon>Poales</taxon>
        <taxon>Bromeliaceae</taxon>
        <taxon>Bromelioideae</taxon>
        <taxon>Ananas</taxon>
    </lineage>
</organism>
<evidence type="ECO:0000313" key="7">
    <source>
        <dbReference type="RefSeq" id="XP_020102717.1"/>
    </source>
</evidence>
<dbReference type="PROSITE" id="PS51747">
    <property type="entry name" value="CYT_DCMP_DEAMINASES_2"/>
    <property type="match status" value="1"/>
</dbReference>
<dbReference type="GO" id="GO:0008033">
    <property type="term" value="P:tRNA processing"/>
    <property type="evidence" value="ECO:0007669"/>
    <property type="project" value="UniProtKB-KW"/>
</dbReference>
<dbReference type="Gene3D" id="3.40.140.10">
    <property type="entry name" value="Cytidine Deaminase, domain 2"/>
    <property type="match status" value="1"/>
</dbReference>
<keyword evidence="5" id="KW-1185">Reference proteome</keyword>
<dbReference type="OrthoDB" id="3180714at2759"/>
<dbReference type="SUPFAM" id="SSF53927">
    <property type="entry name" value="Cytidine deaminase-like"/>
    <property type="match status" value="1"/>
</dbReference>
<dbReference type="GO" id="GO:0005737">
    <property type="term" value="C:cytoplasm"/>
    <property type="evidence" value="ECO:0007669"/>
    <property type="project" value="TreeGrafter"/>
</dbReference>
<dbReference type="InterPro" id="IPR016193">
    <property type="entry name" value="Cytidine_deaminase-like"/>
</dbReference>
<proteinExistence type="inferred from homology"/>
<evidence type="ECO:0000256" key="3">
    <source>
        <dbReference type="SAM" id="MobiDB-lite"/>
    </source>
</evidence>
<evidence type="ECO:0000256" key="2">
    <source>
        <dbReference type="ARBA" id="ARBA00038160"/>
    </source>
</evidence>
<dbReference type="InterPro" id="IPR002125">
    <property type="entry name" value="CMP_dCMP_dom"/>
</dbReference>
<name>A0A6P5G287_ANACO</name>
<dbReference type="PANTHER" id="PTHR11079">
    <property type="entry name" value="CYTOSINE DEAMINASE FAMILY MEMBER"/>
    <property type="match status" value="1"/>
</dbReference>
<dbReference type="RefSeq" id="XP_020102717.1">
    <property type="nucleotide sequence ID" value="XM_020247128.1"/>
</dbReference>